<feature type="region of interest" description="Disordered" evidence="1">
    <location>
        <begin position="1"/>
        <end position="25"/>
    </location>
</feature>
<accession>A0A9W9YD50</accession>
<dbReference type="InterPro" id="IPR057870">
    <property type="entry name" value="HR1_TOCA"/>
</dbReference>
<reference evidence="3" key="1">
    <citation type="submission" date="2023-01" db="EMBL/GenBank/DDBJ databases">
        <title>Genome assembly of the deep-sea coral Lophelia pertusa.</title>
        <authorList>
            <person name="Herrera S."/>
            <person name="Cordes E."/>
        </authorList>
    </citation>
    <scope>NUCLEOTIDE SEQUENCE</scope>
    <source>
        <strain evidence="3">USNM1676648</strain>
        <tissue evidence="3">Polyp</tissue>
    </source>
</reference>
<dbReference type="AlphaFoldDB" id="A0A9W9YD50"/>
<comment type="caution">
    <text evidence="3">The sequence shown here is derived from an EMBL/GenBank/DDBJ whole genome shotgun (WGS) entry which is preliminary data.</text>
</comment>
<feature type="domain" description="TOCA HR1" evidence="2">
    <location>
        <begin position="27"/>
        <end position="70"/>
    </location>
</feature>
<dbReference type="Pfam" id="PF25610">
    <property type="entry name" value="HR1_TOCA"/>
    <property type="match status" value="1"/>
</dbReference>
<evidence type="ECO:0000313" key="3">
    <source>
        <dbReference type="EMBL" id="KAJ7334448.1"/>
    </source>
</evidence>
<protein>
    <submittedName>
        <fullName evidence="3">Formin-binding protein 1</fullName>
    </submittedName>
</protein>
<dbReference type="OrthoDB" id="8783038at2759"/>
<feature type="compositionally biased region" description="Basic residues" evidence="1">
    <location>
        <begin position="1"/>
        <end position="17"/>
    </location>
</feature>
<sequence>MAKSKKKKPGLFGKKGKKQNEAGLDGRGWRKWIDVYRQNPSLGDPNTIEQQLSENAKELDTLNVDLHKYTRQQPPPAPTCRLWLMAAPPLPAPAPPPAMLVPPAWKNLDDEEEFEEDETSNVKVIYSFTGKTFLPFLVLF</sequence>
<dbReference type="Proteomes" id="UP001163046">
    <property type="component" value="Unassembled WGS sequence"/>
</dbReference>
<gene>
    <name evidence="3" type="primary">FNBP1_1</name>
    <name evidence="3" type="ORF">OS493_014765</name>
</gene>
<keyword evidence="4" id="KW-1185">Reference proteome</keyword>
<proteinExistence type="predicted"/>
<evidence type="ECO:0000313" key="4">
    <source>
        <dbReference type="Proteomes" id="UP001163046"/>
    </source>
</evidence>
<dbReference type="EMBL" id="MU827784">
    <property type="protein sequence ID" value="KAJ7334448.1"/>
    <property type="molecule type" value="Genomic_DNA"/>
</dbReference>
<evidence type="ECO:0000259" key="2">
    <source>
        <dbReference type="Pfam" id="PF25610"/>
    </source>
</evidence>
<organism evidence="3 4">
    <name type="scientific">Desmophyllum pertusum</name>
    <dbReference type="NCBI Taxonomy" id="174260"/>
    <lineage>
        <taxon>Eukaryota</taxon>
        <taxon>Metazoa</taxon>
        <taxon>Cnidaria</taxon>
        <taxon>Anthozoa</taxon>
        <taxon>Hexacorallia</taxon>
        <taxon>Scleractinia</taxon>
        <taxon>Caryophylliina</taxon>
        <taxon>Caryophylliidae</taxon>
        <taxon>Desmophyllum</taxon>
    </lineage>
</organism>
<dbReference type="Gene3D" id="6.10.140.470">
    <property type="match status" value="1"/>
</dbReference>
<name>A0A9W9YD50_9CNID</name>
<evidence type="ECO:0000256" key="1">
    <source>
        <dbReference type="SAM" id="MobiDB-lite"/>
    </source>
</evidence>